<reference evidence="2" key="2">
    <citation type="submission" date="2025-08" db="UniProtKB">
        <authorList>
            <consortium name="Ensembl"/>
        </authorList>
    </citation>
    <scope>IDENTIFICATION</scope>
</reference>
<name>A0A669BZ84_ORENI</name>
<dbReference type="OMA" id="FPSQWKH"/>
<feature type="domain" description="Reverse transcriptase" evidence="1">
    <location>
        <begin position="51"/>
        <end position="316"/>
    </location>
</feature>
<proteinExistence type="predicted"/>
<dbReference type="InParanoid" id="A0A669BZ84"/>
<dbReference type="CDD" id="cd01650">
    <property type="entry name" value="RT_nLTR_like"/>
    <property type="match status" value="1"/>
</dbReference>
<organism evidence="2 3">
    <name type="scientific">Oreochromis niloticus</name>
    <name type="common">Nile tilapia</name>
    <name type="synonym">Tilapia nilotica</name>
    <dbReference type="NCBI Taxonomy" id="8128"/>
    <lineage>
        <taxon>Eukaryota</taxon>
        <taxon>Metazoa</taxon>
        <taxon>Chordata</taxon>
        <taxon>Craniata</taxon>
        <taxon>Vertebrata</taxon>
        <taxon>Euteleostomi</taxon>
        <taxon>Actinopterygii</taxon>
        <taxon>Neopterygii</taxon>
        <taxon>Teleostei</taxon>
        <taxon>Neoteleostei</taxon>
        <taxon>Acanthomorphata</taxon>
        <taxon>Ovalentaria</taxon>
        <taxon>Cichlomorphae</taxon>
        <taxon>Cichliformes</taxon>
        <taxon>Cichlidae</taxon>
        <taxon>African cichlids</taxon>
        <taxon>Pseudocrenilabrinae</taxon>
        <taxon>Oreochromini</taxon>
        <taxon>Oreochromis</taxon>
    </lineage>
</organism>
<dbReference type="InterPro" id="IPR043502">
    <property type="entry name" value="DNA/RNA_pol_sf"/>
</dbReference>
<sequence length="413" mass="48078">MFLRAVEEKEIYDIVRGLKNKTSTDWNDIDMVTVKRVIDGIVKPIKYIFNLSFQKGFFPQKMKVAKVTPIYKTGEKYHFTNYRPVSILSQFSKILEKLFIKIFDNFVEKHELLTDSQYGFRNNRSTTLALIDLMEEVTECIDNKRYALGVFLDLKKAFDTVNHEILLKKLERYGFRGVVLDWLKSYLGNRQQYVQINEYKSNLMHIASKGSVLGPKMFIMYINDICRVSQNLKFVIFADDTNIFCSGGELPQVLEMITQELTILKKWFDINKLSLNVDKTKFMLFGNQKKNIKVEICVDNVYLERINEIKFLGVIIDHKVCWKPHITYVQGKLARGIAVLGKAKQILDQKALHILYCALLLPYMSYCVEVWGNTYKSNTQTITIIQKRAIRLINNGGYRDHTNGLFFNVSLCP</sequence>
<evidence type="ECO:0000259" key="1">
    <source>
        <dbReference type="PROSITE" id="PS50878"/>
    </source>
</evidence>
<evidence type="ECO:0000313" key="3">
    <source>
        <dbReference type="Proteomes" id="UP000005207"/>
    </source>
</evidence>
<dbReference type="InterPro" id="IPR000477">
    <property type="entry name" value="RT_dom"/>
</dbReference>
<reference evidence="2" key="3">
    <citation type="submission" date="2025-09" db="UniProtKB">
        <authorList>
            <consortium name="Ensembl"/>
        </authorList>
    </citation>
    <scope>IDENTIFICATION</scope>
</reference>
<keyword evidence="3" id="KW-1185">Reference proteome</keyword>
<reference evidence="3" key="1">
    <citation type="submission" date="2012-01" db="EMBL/GenBank/DDBJ databases">
        <title>The Genome Sequence of Oreochromis niloticus (Nile Tilapia).</title>
        <authorList>
            <consortium name="Broad Institute Genome Assembly Team"/>
            <consortium name="Broad Institute Sequencing Platform"/>
            <person name="Di Palma F."/>
            <person name="Johnson J."/>
            <person name="Lander E.S."/>
            <person name="Lindblad-Toh K."/>
        </authorList>
    </citation>
    <scope>NUCLEOTIDE SEQUENCE [LARGE SCALE GENOMIC DNA]</scope>
</reference>
<protein>
    <recommendedName>
        <fullName evidence="1">Reverse transcriptase domain-containing protein</fullName>
    </recommendedName>
</protein>
<dbReference type="SUPFAM" id="SSF56672">
    <property type="entry name" value="DNA/RNA polymerases"/>
    <property type="match status" value="1"/>
</dbReference>
<dbReference type="Proteomes" id="UP000005207">
    <property type="component" value="Linkage group LG7"/>
</dbReference>
<dbReference type="PANTHER" id="PTHR33332">
    <property type="entry name" value="REVERSE TRANSCRIPTASE DOMAIN-CONTAINING PROTEIN"/>
    <property type="match status" value="1"/>
</dbReference>
<dbReference type="Ensembl" id="ENSONIT00000083708.1">
    <property type="protein sequence ID" value="ENSONIP00000040857.1"/>
    <property type="gene ID" value="ENSONIG00000030031.1"/>
</dbReference>
<dbReference type="AlphaFoldDB" id="A0A669BZ84"/>
<dbReference type="GeneTree" id="ENSGT01060000248530"/>
<dbReference type="Pfam" id="PF00078">
    <property type="entry name" value="RVT_1"/>
    <property type="match status" value="1"/>
</dbReference>
<dbReference type="PROSITE" id="PS50878">
    <property type="entry name" value="RT_POL"/>
    <property type="match status" value="1"/>
</dbReference>
<accession>A0A669BZ84</accession>
<evidence type="ECO:0000313" key="2">
    <source>
        <dbReference type="Ensembl" id="ENSONIP00000040857.1"/>
    </source>
</evidence>